<feature type="domain" description="Phosphofructokinase" evidence="10">
    <location>
        <begin position="2"/>
        <end position="310"/>
    </location>
</feature>
<evidence type="ECO:0000259" key="10">
    <source>
        <dbReference type="Pfam" id="PF00365"/>
    </source>
</evidence>
<dbReference type="InterPro" id="IPR000023">
    <property type="entry name" value="Phosphofructokinase_dom"/>
</dbReference>
<comment type="catalytic activity">
    <reaction evidence="9">
        <text>beta-D-fructose 6-phosphate + ATP = beta-D-fructose 1,6-bisphosphate + ADP + H(+)</text>
        <dbReference type="Rhea" id="RHEA:16109"/>
        <dbReference type="ChEBI" id="CHEBI:15378"/>
        <dbReference type="ChEBI" id="CHEBI:30616"/>
        <dbReference type="ChEBI" id="CHEBI:32966"/>
        <dbReference type="ChEBI" id="CHEBI:57634"/>
        <dbReference type="ChEBI" id="CHEBI:456216"/>
        <dbReference type="EC" id="2.7.1.11"/>
    </reaction>
</comment>
<name>A0A4Q2KBN9_9FIRM</name>
<dbReference type="GO" id="GO:0047334">
    <property type="term" value="F:diphosphate-fructose-6-phosphate 1-phosphotransferase activity"/>
    <property type="evidence" value="ECO:0007669"/>
    <property type="project" value="InterPro"/>
</dbReference>
<feature type="site" description="Important for substrate specificity; cannot use PPi as phosphoryl donor" evidence="9">
    <location>
        <position position="111"/>
    </location>
</feature>
<feature type="binding site" description="in other chain" evidence="9">
    <location>
        <begin position="285"/>
        <end position="288"/>
    </location>
    <ligand>
        <name>substrate</name>
        <note>ligand shared between dimeric partners</note>
    </ligand>
</feature>
<keyword evidence="5 9" id="KW-0479">Metal-binding</keyword>
<dbReference type="Pfam" id="PF00365">
    <property type="entry name" value="PFK"/>
    <property type="match status" value="1"/>
</dbReference>
<proteinExistence type="inferred from homology"/>
<evidence type="ECO:0000313" key="11">
    <source>
        <dbReference type="EMBL" id="RXZ62008.1"/>
    </source>
</evidence>
<dbReference type="PIRSF" id="PIRSF000532">
    <property type="entry name" value="ATP_PFK_prok"/>
    <property type="match status" value="1"/>
</dbReference>
<dbReference type="UniPathway" id="UPA00109">
    <property type="reaction ID" value="UER00182"/>
</dbReference>
<evidence type="ECO:0000256" key="4">
    <source>
        <dbReference type="ARBA" id="ARBA00022679"/>
    </source>
</evidence>
<evidence type="ECO:0000256" key="2">
    <source>
        <dbReference type="ARBA" id="ARBA00004679"/>
    </source>
</evidence>
<comment type="caution">
    <text evidence="11">The sequence shown here is derived from an EMBL/GenBank/DDBJ whole genome shotgun (WGS) entry which is preliminary data.</text>
</comment>
<keyword evidence="12" id="KW-1185">Reference proteome</keyword>
<comment type="caution">
    <text evidence="9">Lacks conserved residue(s) required for the propagation of feature annotation.</text>
</comment>
<dbReference type="GO" id="GO:0070095">
    <property type="term" value="F:fructose-6-phosphate binding"/>
    <property type="evidence" value="ECO:0007669"/>
    <property type="project" value="TreeGrafter"/>
</dbReference>
<dbReference type="Proteomes" id="UP000291269">
    <property type="component" value="Unassembled WGS sequence"/>
</dbReference>
<evidence type="ECO:0000256" key="8">
    <source>
        <dbReference type="ARBA" id="ARBA00023152"/>
    </source>
</evidence>
<comment type="subunit">
    <text evidence="9">Homodimer or homotetramer.</text>
</comment>
<dbReference type="PANTHER" id="PTHR13697">
    <property type="entry name" value="PHOSPHOFRUCTOKINASE"/>
    <property type="match status" value="1"/>
</dbReference>
<comment type="pathway">
    <text evidence="2 9">Carbohydrate degradation; glycolysis; D-glyceraldehyde 3-phosphate and glycerone phosphate from D-glucose: step 3/4.</text>
</comment>
<accession>A0A4Q2KBN9</accession>
<dbReference type="InterPro" id="IPR012829">
    <property type="entry name" value="Phosphofructokinase_III"/>
</dbReference>
<keyword evidence="7 9" id="KW-0460">Magnesium</keyword>
<dbReference type="InterPro" id="IPR035966">
    <property type="entry name" value="PKF_sf"/>
</dbReference>
<dbReference type="OrthoDB" id="9802503at2"/>
<keyword evidence="6 9" id="KW-0418">Kinase</keyword>
<feature type="binding site" description="in other chain" evidence="9">
    <location>
        <position position="235"/>
    </location>
    <ligand>
        <name>substrate</name>
        <note>ligand shared between dimeric partners</note>
    </ligand>
</feature>
<dbReference type="RefSeq" id="WP_129225257.1">
    <property type="nucleotide sequence ID" value="NZ_SDOZ01000002.1"/>
</dbReference>
<feature type="binding site" evidence="9">
    <location>
        <position position="169"/>
    </location>
    <ligand>
        <name>substrate</name>
        <note>ligand shared between dimeric partners</note>
    </ligand>
</feature>
<evidence type="ECO:0000256" key="9">
    <source>
        <dbReference type="HAMAP-Rule" id="MF_01976"/>
    </source>
</evidence>
<evidence type="ECO:0000313" key="12">
    <source>
        <dbReference type="Proteomes" id="UP000291269"/>
    </source>
</evidence>
<keyword evidence="4 9" id="KW-0808">Transferase</keyword>
<dbReference type="EMBL" id="SDOZ01000002">
    <property type="protein sequence ID" value="RXZ62008.1"/>
    <property type="molecule type" value="Genomic_DNA"/>
</dbReference>
<feature type="binding site" evidence="9">
    <location>
        <begin position="73"/>
        <end position="74"/>
    </location>
    <ligand>
        <name>ATP</name>
        <dbReference type="ChEBI" id="CHEBI:30616"/>
    </ligand>
</feature>
<dbReference type="GO" id="GO:0005945">
    <property type="term" value="C:6-phosphofructokinase complex"/>
    <property type="evidence" value="ECO:0007669"/>
    <property type="project" value="TreeGrafter"/>
</dbReference>
<dbReference type="GO" id="GO:0016208">
    <property type="term" value="F:AMP binding"/>
    <property type="evidence" value="ECO:0007669"/>
    <property type="project" value="TreeGrafter"/>
</dbReference>
<dbReference type="GO" id="GO:0005524">
    <property type="term" value="F:ATP binding"/>
    <property type="evidence" value="ECO:0007669"/>
    <property type="project" value="UniProtKB-KW"/>
</dbReference>
<dbReference type="InterPro" id="IPR012003">
    <property type="entry name" value="ATP_PFK_prok-type"/>
</dbReference>
<organism evidence="11 12">
    <name type="scientific">Candidatus Borkfalkia ceftriaxoniphila</name>
    <dbReference type="NCBI Taxonomy" id="2508949"/>
    <lineage>
        <taxon>Bacteria</taxon>
        <taxon>Bacillati</taxon>
        <taxon>Bacillota</taxon>
        <taxon>Clostridia</taxon>
        <taxon>Christensenellales</taxon>
        <taxon>Christensenellaceae</taxon>
        <taxon>Candidatus Borkfalkia</taxon>
    </lineage>
</organism>
<comment type="similarity">
    <text evidence="9">Belongs to the phosphofructokinase type A (PFKA) family. Mixed-substrate PFK group III subfamily.</text>
</comment>
<dbReference type="AlphaFoldDB" id="A0A4Q2KBN9"/>
<dbReference type="EC" id="2.7.1.11" evidence="9"/>
<gene>
    <name evidence="9" type="primary">pfkA</name>
    <name evidence="11" type="ORF">ESZ91_06360</name>
</gene>
<dbReference type="PRINTS" id="PR00476">
    <property type="entry name" value="PHFRCTKINASE"/>
</dbReference>
<dbReference type="Gene3D" id="3.40.50.460">
    <property type="entry name" value="Phosphofructokinase domain"/>
    <property type="match status" value="1"/>
</dbReference>
<keyword evidence="3 9" id="KW-0963">Cytoplasm</keyword>
<dbReference type="SUPFAM" id="SSF53784">
    <property type="entry name" value="Phosphofructokinase"/>
    <property type="match status" value="1"/>
</dbReference>
<feature type="active site" description="Proton acceptor" evidence="9">
    <location>
        <position position="134"/>
    </location>
</feature>
<sequence>MKIGILTSGGDCPGLNAVIRAIGLYALNNMENVEIVGIPEGYGGLIRGECRPLRRQDFSDILDRGGTILGTSRQPYKLMTVEENGETRLQEMCSNYQKMGLDCLFTLGGAGTHKTAALLCAEGCNVIGLPKTIDNDIYGTDVTFGFQTAAEIAAESIDRIRTTAAGHGRTMLVEIMGNKAGWLALHAGLAAGADMILIPEIPFSLDAVCEFVQKSGERKGASDWERPYNIIAVAEGAVLDSEAAYKKKDRAFARIERGESTVTQHLAEIVEERTGVETRTSVLGYLQRGGTPCAYDRLLSSRLGAFAADLAAKGVFGVSVAVSGNRIVYNALAEIAGRYKLVEPDGELVRFAKSIGIRFGDAQKIS</sequence>
<dbReference type="GO" id="GO:0046872">
    <property type="term" value="F:metal ion binding"/>
    <property type="evidence" value="ECO:0007669"/>
    <property type="project" value="UniProtKB-KW"/>
</dbReference>
<keyword evidence="9" id="KW-0067">ATP-binding</keyword>
<dbReference type="GO" id="GO:0061621">
    <property type="term" value="P:canonical glycolysis"/>
    <property type="evidence" value="ECO:0007669"/>
    <property type="project" value="TreeGrafter"/>
</dbReference>
<feature type="binding site" evidence="9">
    <location>
        <position position="279"/>
    </location>
    <ligand>
        <name>substrate</name>
        <note>ligand shared between dimeric partners</note>
    </ligand>
</feature>
<keyword evidence="9" id="KW-0547">Nucleotide-binding</keyword>
<dbReference type="GO" id="GO:0042802">
    <property type="term" value="F:identical protein binding"/>
    <property type="evidence" value="ECO:0007669"/>
    <property type="project" value="TreeGrafter"/>
</dbReference>
<dbReference type="InterPro" id="IPR022953">
    <property type="entry name" value="ATP_PFK"/>
</dbReference>
<evidence type="ECO:0000256" key="3">
    <source>
        <dbReference type="ARBA" id="ARBA00022490"/>
    </source>
</evidence>
<evidence type="ECO:0000256" key="6">
    <source>
        <dbReference type="ARBA" id="ARBA00022777"/>
    </source>
</evidence>
<dbReference type="HAMAP" id="MF_01976">
    <property type="entry name" value="Phosphofructokinase_III"/>
    <property type="match status" value="1"/>
</dbReference>
<dbReference type="GO" id="GO:0003872">
    <property type="term" value="F:6-phosphofructokinase activity"/>
    <property type="evidence" value="ECO:0007669"/>
    <property type="project" value="UniProtKB-UniRule"/>
</dbReference>
<dbReference type="PANTHER" id="PTHR13697:SF52">
    <property type="entry name" value="ATP-DEPENDENT 6-PHOSPHOFRUCTOKINASE 3"/>
    <property type="match status" value="1"/>
</dbReference>
<dbReference type="Gene3D" id="3.40.50.450">
    <property type="match status" value="1"/>
</dbReference>
<evidence type="ECO:0000256" key="7">
    <source>
        <dbReference type="ARBA" id="ARBA00022842"/>
    </source>
</evidence>
<protein>
    <recommendedName>
        <fullName evidence="9">ATP-dependent 6-phosphofructokinase</fullName>
        <shortName evidence="9">ATP-PFK</shortName>
        <shortName evidence="9">Phosphofructokinase</shortName>
        <ecNumber evidence="9">2.7.1.11</ecNumber>
    </recommendedName>
    <alternativeName>
        <fullName evidence="9">Phosphohexokinase</fullName>
    </alternativeName>
</protein>
<comment type="subcellular location">
    <subcellularLocation>
        <location evidence="9">Cytoplasm</location>
    </subcellularLocation>
</comment>
<dbReference type="GO" id="GO:0030388">
    <property type="term" value="P:fructose 1,6-bisphosphate metabolic process"/>
    <property type="evidence" value="ECO:0007669"/>
    <property type="project" value="TreeGrafter"/>
</dbReference>
<reference evidence="11 12" key="1">
    <citation type="journal article" date="2019" name="Gut">
        <title>Antibiotics-induced monodominance of a novel gut bacterial order.</title>
        <authorList>
            <person name="Hildebrand F."/>
            <person name="Moitinho-Silva L."/>
            <person name="Blasche S."/>
            <person name="Jahn M.T."/>
            <person name="Gossmann T.I."/>
            <person name="Heuerta-Cepas J."/>
            <person name="Hercog R."/>
            <person name="Luetge M."/>
            <person name="Bahram M."/>
            <person name="Pryszlak A."/>
            <person name="Alves R.J."/>
            <person name="Waszak S.M."/>
            <person name="Zhu A."/>
            <person name="Ye L."/>
            <person name="Costea P.I."/>
            <person name="Aalvink S."/>
            <person name="Belzer C."/>
            <person name="Forslund S.K."/>
            <person name="Sunagawa S."/>
            <person name="Hentschel U."/>
            <person name="Merten C."/>
            <person name="Patil K.R."/>
            <person name="Benes V."/>
            <person name="Bork P."/>
        </authorList>
    </citation>
    <scope>NUCLEOTIDE SEQUENCE [LARGE SCALE GENOMIC DNA]</scope>
    <source>
        <strain evidence="11 12">HDS1380</strain>
    </source>
</reference>
<feature type="binding site" evidence="9">
    <location>
        <position position="10"/>
    </location>
    <ligand>
        <name>ATP</name>
        <dbReference type="ChEBI" id="CHEBI:30616"/>
    </ligand>
</feature>
<comment type="cofactor">
    <cofactor evidence="1 9">
        <name>Mg(2+)</name>
        <dbReference type="ChEBI" id="CHEBI:18420"/>
    </cofactor>
</comment>
<evidence type="ECO:0000256" key="5">
    <source>
        <dbReference type="ARBA" id="ARBA00022723"/>
    </source>
</evidence>
<dbReference type="GO" id="GO:0048029">
    <property type="term" value="F:monosaccharide binding"/>
    <property type="evidence" value="ECO:0007669"/>
    <property type="project" value="TreeGrafter"/>
</dbReference>
<evidence type="ECO:0000256" key="1">
    <source>
        <dbReference type="ARBA" id="ARBA00001946"/>
    </source>
</evidence>
<dbReference type="NCBIfam" id="NF002872">
    <property type="entry name" value="PRK03202.1"/>
    <property type="match status" value="1"/>
</dbReference>
<comment type="function">
    <text evidence="9">Catalyzes the phosphorylation of D-fructose 6-phosphate to fructose 1,6-bisphosphate by ATP, the first committing step of glycolysis.</text>
</comment>
<feature type="binding site" description="in other chain" evidence="9">
    <location>
        <begin position="132"/>
        <end position="134"/>
    </location>
    <ligand>
        <name>substrate</name>
        <note>ligand shared between dimeric partners</note>
    </ligand>
</feature>
<dbReference type="GO" id="GO:0006002">
    <property type="term" value="P:fructose 6-phosphate metabolic process"/>
    <property type="evidence" value="ECO:0007669"/>
    <property type="project" value="InterPro"/>
</dbReference>
<keyword evidence="8 9" id="KW-0324">Glycolysis</keyword>